<feature type="compositionally biased region" description="Basic and acidic residues" evidence="5">
    <location>
        <begin position="586"/>
        <end position="596"/>
    </location>
</feature>
<dbReference type="PRINTS" id="PR00469">
    <property type="entry name" value="PNDRDTASEII"/>
</dbReference>
<evidence type="ECO:0000256" key="1">
    <source>
        <dbReference type="ARBA" id="ARBA00010139"/>
    </source>
</evidence>
<protein>
    <submittedName>
        <fullName evidence="6">FAD/NAD(P)-binding domain-containing protein</fullName>
    </submittedName>
</protein>
<dbReference type="Pfam" id="PF00743">
    <property type="entry name" value="FMO-like"/>
    <property type="match status" value="1"/>
</dbReference>
<dbReference type="SUPFAM" id="SSF51905">
    <property type="entry name" value="FAD/NAD(P)-binding domain"/>
    <property type="match status" value="3"/>
</dbReference>
<dbReference type="PANTHER" id="PTHR42877:SF7">
    <property type="entry name" value="FLAVIN-BINDING MONOOXYGENASE-RELATED"/>
    <property type="match status" value="1"/>
</dbReference>
<proteinExistence type="inferred from homology"/>
<comment type="similarity">
    <text evidence="1">Belongs to the FAD-binding monooxygenase family.</text>
</comment>
<keyword evidence="3" id="KW-0274">FAD</keyword>
<organism evidence="6 7">
    <name type="scientific">Canariomyces notabilis</name>
    <dbReference type="NCBI Taxonomy" id="2074819"/>
    <lineage>
        <taxon>Eukaryota</taxon>
        <taxon>Fungi</taxon>
        <taxon>Dikarya</taxon>
        <taxon>Ascomycota</taxon>
        <taxon>Pezizomycotina</taxon>
        <taxon>Sordariomycetes</taxon>
        <taxon>Sordariomycetidae</taxon>
        <taxon>Sordariales</taxon>
        <taxon>Chaetomiaceae</taxon>
        <taxon>Canariomyces</taxon>
    </lineage>
</organism>
<dbReference type="GO" id="GO:0050660">
    <property type="term" value="F:flavin adenine dinucleotide binding"/>
    <property type="evidence" value="ECO:0007669"/>
    <property type="project" value="InterPro"/>
</dbReference>
<accession>A0AAN6TMF5</accession>
<dbReference type="GO" id="GO:0050661">
    <property type="term" value="F:NADP binding"/>
    <property type="evidence" value="ECO:0007669"/>
    <property type="project" value="InterPro"/>
</dbReference>
<dbReference type="PANTHER" id="PTHR42877">
    <property type="entry name" value="L-ORNITHINE N(5)-MONOOXYGENASE-RELATED"/>
    <property type="match status" value="1"/>
</dbReference>
<dbReference type="GO" id="GO:0004499">
    <property type="term" value="F:N,N-dimethylaniline monooxygenase activity"/>
    <property type="evidence" value="ECO:0007669"/>
    <property type="project" value="InterPro"/>
</dbReference>
<dbReference type="GeneID" id="89934897"/>
<dbReference type="InterPro" id="IPR051209">
    <property type="entry name" value="FAD-bind_Monooxygenase_sf"/>
</dbReference>
<dbReference type="InterPro" id="IPR020946">
    <property type="entry name" value="Flavin_mOase-like"/>
</dbReference>
<dbReference type="Proteomes" id="UP001302812">
    <property type="component" value="Unassembled WGS sequence"/>
</dbReference>
<comment type="caution">
    <text evidence="6">The sequence shown here is derived from an EMBL/GenBank/DDBJ whole genome shotgun (WGS) entry which is preliminary data.</text>
</comment>
<evidence type="ECO:0000313" key="7">
    <source>
        <dbReference type="Proteomes" id="UP001302812"/>
    </source>
</evidence>
<name>A0AAN6TMF5_9PEZI</name>
<evidence type="ECO:0000313" key="6">
    <source>
        <dbReference type="EMBL" id="KAK4117183.1"/>
    </source>
</evidence>
<keyword evidence="7" id="KW-1185">Reference proteome</keyword>
<feature type="region of interest" description="Disordered" evidence="5">
    <location>
        <begin position="584"/>
        <end position="604"/>
    </location>
</feature>
<evidence type="ECO:0000256" key="5">
    <source>
        <dbReference type="SAM" id="MobiDB-lite"/>
    </source>
</evidence>
<sequence length="604" mass="67269">MAAVNGHTNGYTNGYSNGHTNGYSNGHVAGEFTIKDHPVENQRPLKVVVVGAGFSGILAAIRIPERLRNVELVIYEKNERVGGVWWLNKYPGVACDIPSHSYQYSFAPNPHWSNLYAPGSEIQQYLESVAVRFGATRFIKTSHMVEGCTWDDAEKKWKIRVRNRTNGETFEDAAHVLVTARGQLNDISWPKIPGLNDFQGKMMHSGDWDTTYDFRNKTIGIIGNGSSAIQIIPSLQKVEGASLKCFMRSPTWISSAFGDDGMIELGLDPANTAFSEEQRHKLATDSAELFKLRKVFESTGNLVHDSTIRGTALQKEGQAAFHKAMHDKLRTRPDLINLLIPSFAPGCRRLTPGKGFLESLLEPNVEVISAPIERITRSGVDVAAAQSQSTSPSIDVDVLVCATGYNVSSPPPFPVLGRNGQPLTARWSARAESYLSLAVDGFPNFLMMFGPNSAIGFGSLTKILEAEADYIVAAIRKLQREDYDSMEPKAARVRDFTAYVDAYFENTVYQDNCRSWYRRDGKIVGLWPGSTLHALEALRSPRWEDWEYEGGEKEGNGLSWLGNGRSITQTEGDPSWYINPEEVEVPMEKTPEENPRYKARPWSY</sequence>
<dbReference type="Gene3D" id="3.50.50.60">
    <property type="entry name" value="FAD/NAD(P)-binding domain"/>
    <property type="match status" value="2"/>
</dbReference>
<reference evidence="6" key="1">
    <citation type="journal article" date="2023" name="Mol. Phylogenet. Evol.">
        <title>Genome-scale phylogeny and comparative genomics of the fungal order Sordariales.</title>
        <authorList>
            <person name="Hensen N."/>
            <person name="Bonometti L."/>
            <person name="Westerberg I."/>
            <person name="Brannstrom I.O."/>
            <person name="Guillou S."/>
            <person name="Cros-Aarteil S."/>
            <person name="Calhoun S."/>
            <person name="Haridas S."/>
            <person name="Kuo A."/>
            <person name="Mondo S."/>
            <person name="Pangilinan J."/>
            <person name="Riley R."/>
            <person name="LaButti K."/>
            <person name="Andreopoulos B."/>
            <person name="Lipzen A."/>
            <person name="Chen C."/>
            <person name="Yan M."/>
            <person name="Daum C."/>
            <person name="Ng V."/>
            <person name="Clum A."/>
            <person name="Steindorff A."/>
            <person name="Ohm R.A."/>
            <person name="Martin F."/>
            <person name="Silar P."/>
            <person name="Natvig D.O."/>
            <person name="Lalanne C."/>
            <person name="Gautier V."/>
            <person name="Ament-Velasquez S.L."/>
            <person name="Kruys A."/>
            <person name="Hutchinson M.I."/>
            <person name="Powell A.J."/>
            <person name="Barry K."/>
            <person name="Miller A.N."/>
            <person name="Grigoriev I.V."/>
            <person name="Debuchy R."/>
            <person name="Gladieux P."/>
            <person name="Hiltunen Thoren M."/>
            <person name="Johannesson H."/>
        </authorList>
    </citation>
    <scope>NUCLEOTIDE SEQUENCE</scope>
    <source>
        <strain evidence="6">CBS 508.74</strain>
    </source>
</reference>
<gene>
    <name evidence="6" type="ORF">N656DRAFT_699236</name>
</gene>
<evidence type="ECO:0000256" key="4">
    <source>
        <dbReference type="ARBA" id="ARBA00023002"/>
    </source>
</evidence>
<dbReference type="EMBL" id="MU853332">
    <property type="protein sequence ID" value="KAK4117183.1"/>
    <property type="molecule type" value="Genomic_DNA"/>
</dbReference>
<evidence type="ECO:0000256" key="2">
    <source>
        <dbReference type="ARBA" id="ARBA00022630"/>
    </source>
</evidence>
<dbReference type="RefSeq" id="XP_064674753.1">
    <property type="nucleotide sequence ID" value="XM_064810772.1"/>
</dbReference>
<keyword evidence="4" id="KW-0560">Oxidoreductase</keyword>
<reference evidence="6" key="2">
    <citation type="submission" date="2023-05" db="EMBL/GenBank/DDBJ databases">
        <authorList>
            <consortium name="Lawrence Berkeley National Laboratory"/>
            <person name="Steindorff A."/>
            <person name="Hensen N."/>
            <person name="Bonometti L."/>
            <person name="Westerberg I."/>
            <person name="Brannstrom I.O."/>
            <person name="Guillou S."/>
            <person name="Cros-Aarteil S."/>
            <person name="Calhoun S."/>
            <person name="Haridas S."/>
            <person name="Kuo A."/>
            <person name="Mondo S."/>
            <person name="Pangilinan J."/>
            <person name="Riley R."/>
            <person name="Labutti K."/>
            <person name="Andreopoulos B."/>
            <person name="Lipzen A."/>
            <person name="Chen C."/>
            <person name="Yanf M."/>
            <person name="Daum C."/>
            <person name="Ng V."/>
            <person name="Clum A."/>
            <person name="Ohm R."/>
            <person name="Martin F."/>
            <person name="Silar P."/>
            <person name="Natvig D."/>
            <person name="Lalanne C."/>
            <person name="Gautier V."/>
            <person name="Ament-Velasquez S.L."/>
            <person name="Kruys A."/>
            <person name="Hutchinson M.I."/>
            <person name="Powell A.J."/>
            <person name="Barry K."/>
            <person name="Miller A.N."/>
            <person name="Grigoriev I.V."/>
            <person name="Debuchy R."/>
            <person name="Gladieux P."/>
            <person name="Thoren M.H."/>
            <person name="Johannesson H."/>
        </authorList>
    </citation>
    <scope>NUCLEOTIDE SEQUENCE</scope>
    <source>
        <strain evidence="6">CBS 508.74</strain>
    </source>
</reference>
<dbReference type="InterPro" id="IPR036188">
    <property type="entry name" value="FAD/NAD-bd_sf"/>
</dbReference>
<evidence type="ECO:0000256" key="3">
    <source>
        <dbReference type="ARBA" id="ARBA00022827"/>
    </source>
</evidence>
<keyword evidence="2" id="KW-0285">Flavoprotein</keyword>
<dbReference type="AlphaFoldDB" id="A0AAN6TMF5"/>